<dbReference type="GO" id="GO:0030907">
    <property type="term" value="C:MBF transcription complex"/>
    <property type="evidence" value="ECO:0007669"/>
    <property type="project" value="TreeGrafter"/>
</dbReference>
<dbReference type="KEGG" id="pan:PODANSg3616"/>
<evidence type="ECO:0000313" key="4">
    <source>
        <dbReference type="Proteomes" id="UP000001197"/>
    </source>
</evidence>
<name>B2AS81_PODAN</name>
<dbReference type="AlphaFoldDB" id="B2AS81"/>
<protein>
    <submittedName>
        <fullName evidence="2">Podospora anserina S mat+ genomic DNA chromosome 1, supercontig 6</fullName>
    </submittedName>
</protein>
<dbReference type="OrthoDB" id="5562739at2759"/>
<dbReference type="VEuPathDB" id="FungiDB:PODANS_1_22640"/>
<feature type="compositionally biased region" description="Polar residues" evidence="1">
    <location>
        <begin position="498"/>
        <end position="508"/>
    </location>
</feature>
<dbReference type="HOGENOM" id="CLU_027582_3_0_1"/>
<feature type="compositionally biased region" description="Polar residues" evidence="1">
    <location>
        <begin position="584"/>
        <end position="609"/>
    </location>
</feature>
<feature type="compositionally biased region" description="Polar residues" evidence="1">
    <location>
        <begin position="528"/>
        <end position="538"/>
    </location>
</feature>
<dbReference type="SUPFAM" id="SSF54616">
    <property type="entry name" value="DNA-binding domain of Mlu1-box binding protein MBP1"/>
    <property type="match status" value="1"/>
</dbReference>
<dbReference type="RefSeq" id="XP_001906583.1">
    <property type="nucleotide sequence ID" value="XM_001906548.1"/>
</dbReference>
<gene>
    <name evidence="2" type="ORF">PODANS_1_22640</name>
</gene>
<dbReference type="GeneID" id="6191060"/>
<feature type="compositionally biased region" description="Basic and acidic residues" evidence="1">
    <location>
        <begin position="557"/>
        <end position="571"/>
    </location>
</feature>
<feature type="region of interest" description="Disordered" evidence="1">
    <location>
        <begin position="304"/>
        <end position="327"/>
    </location>
</feature>
<reference evidence="2 4" key="1">
    <citation type="journal article" date="2008" name="Genome Biol.">
        <title>The genome sequence of the model ascomycete fungus Podospora anserina.</title>
        <authorList>
            <person name="Espagne E."/>
            <person name="Lespinet O."/>
            <person name="Malagnac F."/>
            <person name="Da Silva C."/>
            <person name="Jaillon O."/>
            <person name="Porcel B.M."/>
            <person name="Couloux A."/>
            <person name="Aury J.-M."/>
            <person name="Segurens B."/>
            <person name="Poulain J."/>
            <person name="Anthouard V."/>
            <person name="Grossetete S."/>
            <person name="Khalili H."/>
            <person name="Coppin E."/>
            <person name="Dequard-Chablat M."/>
            <person name="Picard M."/>
            <person name="Contamine V."/>
            <person name="Arnaise S."/>
            <person name="Bourdais A."/>
            <person name="Berteaux-Lecellier V."/>
            <person name="Gautheret D."/>
            <person name="de Vries R.P."/>
            <person name="Battaglia E."/>
            <person name="Coutinho P.M."/>
            <person name="Danchin E.G.J."/>
            <person name="Henrissat B."/>
            <person name="El Khoury R."/>
            <person name="Sainsard-Chanet A."/>
            <person name="Boivin A."/>
            <person name="Pinan-Lucarre B."/>
            <person name="Sellem C.H."/>
            <person name="Debuchy R."/>
            <person name="Wincker P."/>
            <person name="Weissenbach J."/>
            <person name="Silar P."/>
        </authorList>
    </citation>
    <scope>NUCLEOTIDE SEQUENCE [LARGE SCALE GENOMIC DNA]</scope>
    <source>
        <strain evidence="4">S / ATCC MYA-4624 / DSM 980 / FGSC 10383</strain>
        <strain evidence="2">S mat+</strain>
    </source>
</reference>
<reference evidence="2" key="2">
    <citation type="submission" date="2008-07" db="EMBL/GenBank/DDBJ databases">
        <authorList>
            <person name="Genoscope - CEA"/>
        </authorList>
    </citation>
    <scope>NUCLEOTIDE SEQUENCE</scope>
    <source>
        <strain evidence="2">S mat+</strain>
    </source>
</reference>
<dbReference type="EMBL" id="FO904936">
    <property type="protein sequence ID" value="CDP24665.1"/>
    <property type="molecule type" value="Genomic_DNA"/>
</dbReference>
<keyword evidence="4" id="KW-1185">Reference proteome</keyword>
<dbReference type="EMBL" id="CU633897">
    <property type="protein sequence ID" value="CAP67254.1"/>
    <property type="molecule type" value="Genomic_DNA"/>
</dbReference>
<evidence type="ECO:0000313" key="3">
    <source>
        <dbReference type="EMBL" id="CDP24665.1"/>
    </source>
</evidence>
<dbReference type="eggNOG" id="ENOG502S1IW">
    <property type="taxonomic scope" value="Eukaryota"/>
</dbReference>
<dbReference type="Proteomes" id="UP000001197">
    <property type="component" value="Chromosome 1"/>
</dbReference>
<feature type="compositionally biased region" description="Polar residues" evidence="1">
    <location>
        <begin position="633"/>
        <end position="644"/>
    </location>
</feature>
<proteinExistence type="predicted"/>
<dbReference type="GO" id="GO:0003677">
    <property type="term" value="F:DNA binding"/>
    <property type="evidence" value="ECO:0007669"/>
    <property type="project" value="InterPro"/>
</dbReference>
<feature type="region of interest" description="Disordered" evidence="1">
    <location>
        <begin position="557"/>
        <end position="679"/>
    </location>
</feature>
<feature type="region of interest" description="Disordered" evidence="1">
    <location>
        <begin position="375"/>
        <end position="427"/>
    </location>
</feature>
<dbReference type="GO" id="GO:0033309">
    <property type="term" value="C:SBF transcription complex"/>
    <property type="evidence" value="ECO:0007669"/>
    <property type="project" value="TreeGrafter"/>
</dbReference>
<dbReference type="InterPro" id="IPR051642">
    <property type="entry name" value="SWI6-like"/>
</dbReference>
<reference evidence="3" key="4">
    <citation type="submission" date="2015-04" db="EMBL/GenBank/DDBJ databases">
        <title>Maintaining two mating types: Structure of the mating type locus and its role in heterokaryosis in Podospora anserina.</title>
        <authorList>
            <person name="Grognet P."/>
            <person name="Bidard F."/>
            <person name="Kuchly C."/>
            <person name="Chan Ho Tong L."/>
            <person name="Coppin E."/>
            <person name="Ait Benkhali J."/>
            <person name="Couloux A."/>
            <person name="Wincker P."/>
            <person name="Debuchy R."/>
            <person name="Silar P."/>
        </authorList>
    </citation>
    <scope>NUCLEOTIDE SEQUENCE</scope>
</reference>
<dbReference type="GO" id="GO:0006357">
    <property type="term" value="P:regulation of transcription by RNA polymerase II"/>
    <property type="evidence" value="ECO:0007669"/>
    <property type="project" value="UniProtKB-ARBA"/>
</dbReference>
<organism evidence="2">
    <name type="scientific">Podospora anserina (strain S / ATCC MYA-4624 / DSM 980 / FGSC 10383)</name>
    <name type="common">Pleurage anserina</name>
    <dbReference type="NCBI Taxonomy" id="515849"/>
    <lineage>
        <taxon>Eukaryota</taxon>
        <taxon>Fungi</taxon>
        <taxon>Dikarya</taxon>
        <taxon>Ascomycota</taxon>
        <taxon>Pezizomycotina</taxon>
        <taxon>Sordariomycetes</taxon>
        <taxon>Sordariomycetidae</taxon>
        <taxon>Sordariales</taxon>
        <taxon>Podosporaceae</taxon>
        <taxon>Podospora</taxon>
        <taxon>Podospora anserina</taxon>
    </lineage>
</organism>
<sequence length="679" mass="76499">MVSVASLLNPEPPRAPLPSSRPSQFASPSARPAVAFTSGPSPDRPGTRTANMQDDPRPARHAVRGMVNYPPFEDLDATSLHEVHRFHVSDLREIQSNCRRIPYHSQKKDFYQKTGRESFEVFEYSFRLPRDSRLRSDNTYTVMWDYNVGLVRMTPFFKCLEYGKVCLFRCSVLDEEGNLLITLDYSCENAQPEPRAQGHYAQHHWGIYYRPRYAMHERLPTIDMLMHVAGYWMPYSCAKAVCATFCYQIAGALIPLFGPSFPSECIREGMPGYKHMVIDPDIIAKARLEARRLLHLPTPRSGPLLSPRMSRSVSPRPCPRPPRLAAEPYSNRIDYDRPMPLSPHSNADHEFYAGSPDIYSRNTPTEFMPGGYGTGIRPPPMNTPTRWTPVNLPRPYPSYRSDPSTEREQRRPQHQHYHYPQPWTRNNIEDKSYGSRANPWLSAVPRIPSLYPQHAVRSPTIQNTTARPYERPAHTLPPIRSLYQSLGANKRTFDQIERPTSSHSTPATDQRPDISPYPKLRGLPPASRSLSPSMQSVRPASEEDAALTLMRLCEKTSKQEEKQEREQRQDDAIPESSGVGPKGESNTISSSLVTTIGSPTCSSGGQTRVWSEDADLKMEHASTPSSPHAGDANVTSTPNSLATRSVSSSSDADDEDNDDCNDDVSPRRRGGSKRRRVLS</sequence>
<feature type="region of interest" description="Disordered" evidence="1">
    <location>
        <begin position="494"/>
        <end position="543"/>
    </location>
</feature>
<feature type="compositionally biased region" description="Acidic residues" evidence="1">
    <location>
        <begin position="651"/>
        <end position="662"/>
    </location>
</feature>
<feature type="region of interest" description="Disordered" evidence="1">
    <location>
        <begin position="1"/>
        <end position="58"/>
    </location>
</feature>
<evidence type="ECO:0000313" key="2">
    <source>
        <dbReference type="EMBL" id="CAP67254.1"/>
    </source>
</evidence>
<reference evidence="4" key="3">
    <citation type="journal article" date="2014" name="Genetics">
        <title>Maintaining two mating types: Structure of the mating type locus and its role in heterokaryosis in Podospora anserina.</title>
        <authorList>
            <person name="Grognet P."/>
            <person name="Bidard F."/>
            <person name="Kuchly C."/>
            <person name="Tong L.C.H."/>
            <person name="Coppin E."/>
            <person name="Benkhali J.A."/>
            <person name="Couloux A."/>
            <person name="Wincker P."/>
            <person name="Debuchy R."/>
            <person name="Silar P."/>
        </authorList>
    </citation>
    <scope>GENOME REANNOTATION</scope>
    <source>
        <strain evidence="4">S / ATCC MYA-4624 / DSM 980 / FGSC 10383</strain>
    </source>
</reference>
<dbReference type="Gene3D" id="3.10.260.10">
    <property type="entry name" value="Transcription regulator HTH, APSES-type DNA-binding domain"/>
    <property type="match status" value="1"/>
</dbReference>
<dbReference type="InterPro" id="IPR036887">
    <property type="entry name" value="HTH_APSES_sf"/>
</dbReference>
<feature type="compositionally biased region" description="Low complexity" evidence="1">
    <location>
        <begin position="304"/>
        <end position="315"/>
    </location>
</feature>
<feature type="compositionally biased region" description="Basic residues" evidence="1">
    <location>
        <begin position="667"/>
        <end position="679"/>
    </location>
</feature>
<feature type="compositionally biased region" description="Basic and acidic residues" evidence="1">
    <location>
        <begin position="610"/>
        <end position="620"/>
    </location>
</feature>
<dbReference type="PANTHER" id="PTHR43828:SF5">
    <property type="entry name" value="TRANSCRIPTIONAL REPRESSOR XBP1"/>
    <property type="match status" value="1"/>
</dbReference>
<accession>B2AS81</accession>
<evidence type="ECO:0000256" key="1">
    <source>
        <dbReference type="SAM" id="MobiDB-lite"/>
    </source>
</evidence>
<dbReference type="PANTHER" id="PTHR43828">
    <property type="entry name" value="ASPARAGINASE"/>
    <property type="match status" value="1"/>
</dbReference>